<sequence>MHDVNSATPHGAETNITHTVDYLKFDQEPQFQQLRKRQRSFVFPMAVFFLAWYFAFVLLAAYAPQFMATPIVGTINLGLLLGLAQFLTTFTITMWYVRFANAKLDPQAQALREQLAAIEAGTPIPAVSTRSANSAGSAVPSVLETEGTDRA</sequence>
<dbReference type="Proteomes" id="UP000433493">
    <property type="component" value="Unassembled WGS sequence"/>
</dbReference>
<keyword evidence="2" id="KW-0472">Membrane</keyword>
<keyword evidence="2" id="KW-0812">Transmembrane</keyword>
<keyword evidence="4" id="KW-1185">Reference proteome</keyword>
<dbReference type="RefSeq" id="WP_158052432.1">
    <property type="nucleotide sequence ID" value="NZ_WBKB01000005.1"/>
</dbReference>
<evidence type="ECO:0000313" key="4">
    <source>
        <dbReference type="Proteomes" id="UP000433493"/>
    </source>
</evidence>
<reference evidence="3 4" key="1">
    <citation type="submission" date="2019-09" db="EMBL/GenBank/DDBJ databases">
        <title>Phylogeny of genus Pseudoclavibacter and closely related genus.</title>
        <authorList>
            <person name="Li Y."/>
        </authorList>
    </citation>
    <scope>NUCLEOTIDE SEQUENCE [LARGE SCALE GENOMIC DNA]</scope>
    <source>
        <strain evidence="3 4">KCTC 13959</strain>
    </source>
</reference>
<evidence type="ECO:0000256" key="2">
    <source>
        <dbReference type="SAM" id="Phobius"/>
    </source>
</evidence>
<name>A0A7J5BA47_9MICO</name>
<dbReference type="OrthoDB" id="3543412at2"/>
<dbReference type="InterPro" id="IPR007436">
    <property type="entry name" value="DUF485"/>
</dbReference>
<comment type="caution">
    <text evidence="3">The sequence shown here is derived from an EMBL/GenBank/DDBJ whole genome shotgun (WGS) entry which is preliminary data.</text>
</comment>
<dbReference type="PANTHER" id="PTHR38441:SF1">
    <property type="entry name" value="MEMBRANE PROTEIN"/>
    <property type="match status" value="1"/>
</dbReference>
<accession>A0A7J5BA47</accession>
<feature type="region of interest" description="Disordered" evidence="1">
    <location>
        <begin position="129"/>
        <end position="151"/>
    </location>
</feature>
<dbReference type="EMBL" id="WBKB01000005">
    <property type="protein sequence ID" value="KAB1642629.1"/>
    <property type="molecule type" value="Genomic_DNA"/>
</dbReference>
<proteinExistence type="predicted"/>
<feature type="transmembrane region" description="Helical" evidence="2">
    <location>
        <begin position="75"/>
        <end position="97"/>
    </location>
</feature>
<dbReference type="Pfam" id="PF04341">
    <property type="entry name" value="DUF485"/>
    <property type="match status" value="1"/>
</dbReference>
<gene>
    <name evidence="3" type="ORF">F8O05_09180</name>
</gene>
<evidence type="ECO:0000256" key="1">
    <source>
        <dbReference type="SAM" id="MobiDB-lite"/>
    </source>
</evidence>
<dbReference type="PANTHER" id="PTHR38441">
    <property type="entry name" value="INTEGRAL MEMBRANE PROTEIN-RELATED"/>
    <property type="match status" value="1"/>
</dbReference>
<organism evidence="3 4">
    <name type="scientific">Gulosibacter chungangensis</name>
    <dbReference type="NCBI Taxonomy" id="979746"/>
    <lineage>
        <taxon>Bacteria</taxon>
        <taxon>Bacillati</taxon>
        <taxon>Actinomycetota</taxon>
        <taxon>Actinomycetes</taxon>
        <taxon>Micrococcales</taxon>
        <taxon>Microbacteriaceae</taxon>
        <taxon>Gulosibacter</taxon>
    </lineage>
</organism>
<evidence type="ECO:0000313" key="3">
    <source>
        <dbReference type="EMBL" id="KAB1642629.1"/>
    </source>
</evidence>
<keyword evidence="2" id="KW-1133">Transmembrane helix</keyword>
<protein>
    <submittedName>
        <fullName evidence="3">DUF485 domain-containing protein</fullName>
    </submittedName>
</protein>
<feature type="transmembrane region" description="Helical" evidence="2">
    <location>
        <begin position="41"/>
        <end position="63"/>
    </location>
</feature>
<dbReference type="AlphaFoldDB" id="A0A7J5BA47"/>